<dbReference type="RefSeq" id="WP_274457267.1">
    <property type="nucleotide sequence ID" value="NZ_CP067097.1"/>
</dbReference>
<keyword evidence="2" id="KW-0808">Transferase</keyword>
<dbReference type="InterPro" id="IPR049874">
    <property type="entry name" value="ROK_cs"/>
</dbReference>
<organism evidence="2 3">
    <name type="scientific">Alicyclobacillus cycloheptanicus</name>
    <dbReference type="NCBI Taxonomy" id="1457"/>
    <lineage>
        <taxon>Bacteria</taxon>
        <taxon>Bacillati</taxon>
        <taxon>Bacillota</taxon>
        <taxon>Bacilli</taxon>
        <taxon>Bacillales</taxon>
        <taxon>Alicyclobacillaceae</taxon>
        <taxon>Alicyclobacillus</taxon>
    </lineage>
</organism>
<dbReference type="Proteomes" id="UP001232973">
    <property type="component" value="Unassembled WGS sequence"/>
</dbReference>
<gene>
    <name evidence="2" type="ORF">J2S03_001694</name>
</gene>
<dbReference type="Gene3D" id="3.30.420.40">
    <property type="match status" value="2"/>
</dbReference>
<dbReference type="GO" id="GO:0004340">
    <property type="term" value="F:glucokinase activity"/>
    <property type="evidence" value="ECO:0007669"/>
    <property type="project" value="UniProtKB-EC"/>
</dbReference>
<dbReference type="PROSITE" id="PS01125">
    <property type="entry name" value="ROK"/>
    <property type="match status" value="1"/>
</dbReference>
<dbReference type="Pfam" id="PF00480">
    <property type="entry name" value="ROK"/>
    <property type="match status" value="1"/>
</dbReference>
<protein>
    <submittedName>
        <fullName evidence="2">Glucokinase</fullName>
        <ecNumber evidence="2">2.7.1.2</ecNumber>
    </submittedName>
</protein>
<accession>A0ABT9XHQ9</accession>
<evidence type="ECO:0000313" key="2">
    <source>
        <dbReference type="EMBL" id="MDQ0189847.1"/>
    </source>
</evidence>
<dbReference type="CDD" id="cd24076">
    <property type="entry name" value="ASKHA_ATPase_ROK_BsXylR-like"/>
    <property type="match status" value="1"/>
</dbReference>
<keyword evidence="3" id="KW-1185">Reference proteome</keyword>
<sequence>MHVSYVVALDVGGTTIKGAAFTGSRQVAEVRARTYVTKNEPHEVLNRMLSVIRELTDSVQGLGPLAGVGIGLPGLVNAREGVVHAAANLALNNINVKRWMEEKLDVPCLVQGDARVGAIAEHRLGAGNQVPCMLYVAIGTGVGSGMILNRQLYEGCHGFAGEIGHIVMDPGGRVCACGKRGCLETLVSAPAIVQAYRQMAGSGKQRHSAEAIADRARQGDAAALEVYEAAARALSMALANCCTLVDPAVIVIGGGLSLAGPVLFDPIRRYFSIYALPEVRESVQILPAAFGDRSGVVGASILVTEFVANTAGTSGGGAASVTHEPG</sequence>
<dbReference type="InterPro" id="IPR000600">
    <property type="entry name" value="ROK"/>
</dbReference>
<evidence type="ECO:0000256" key="1">
    <source>
        <dbReference type="ARBA" id="ARBA00006479"/>
    </source>
</evidence>
<dbReference type="PANTHER" id="PTHR18964">
    <property type="entry name" value="ROK (REPRESSOR, ORF, KINASE) FAMILY"/>
    <property type="match status" value="1"/>
</dbReference>
<proteinExistence type="inferred from homology"/>
<comment type="similarity">
    <text evidence="1">Belongs to the ROK (NagC/XylR) family.</text>
</comment>
<dbReference type="EC" id="2.7.1.2" evidence="2"/>
<dbReference type="PANTHER" id="PTHR18964:SF149">
    <property type="entry name" value="BIFUNCTIONAL UDP-N-ACETYLGLUCOSAMINE 2-EPIMERASE_N-ACETYLMANNOSAMINE KINASE"/>
    <property type="match status" value="1"/>
</dbReference>
<comment type="caution">
    <text evidence="2">The sequence shown here is derived from an EMBL/GenBank/DDBJ whole genome shotgun (WGS) entry which is preliminary data.</text>
</comment>
<evidence type="ECO:0000313" key="3">
    <source>
        <dbReference type="Proteomes" id="UP001232973"/>
    </source>
</evidence>
<dbReference type="InterPro" id="IPR043129">
    <property type="entry name" value="ATPase_NBD"/>
</dbReference>
<reference evidence="2 3" key="1">
    <citation type="submission" date="2023-07" db="EMBL/GenBank/DDBJ databases">
        <title>Genomic Encyclopedia of Type Strains, Phase IV (KMG-IV): sequencing the most valuable type-strain genomes for metagenomic binning, comparative biology and taxonomic classification.</title>
        <authorList>
            <person name="Goeker M."/>
        </authorList>
    </citation>
    <scope>NUCLEOTIDE SEQUENCE [LARGE SCALE GENOMIC DNA]</scope>
    <source>
        <strain evidence="2 3">DSM 4006</strain>
    </source>
</reference>
<dbReference type="EMBL" id="JAUSTP010000011">
    <property type="protein sequence ID" value="MDQ0189847.1"/>
    <property type="molecule type" value="Genomic_DNA"/>
</dbReference>
<dbReference type="SUPFAM" id="SSF53067">
    <property type="entry name" value="Actin-like ATPase domain"/>
    <property type="match status" value="1"/>
</dbReference>
<name>A0ABT9XHQ9_9BACL</name>